<dbReference type="Pfam" id="PF17936">
    <property type="entry name" value="Big_6"/>
    <property type="match status" value="1"/>
</dbReference>
<gene>
    <name evidence="4" type="ORF">HCA52_11265</name>
</gene>
<organism evidence="4 5">
    <name type="scientific">Listeria booriae</name>
    <dbReference type="NCBI Taxonomy" id="1552123"/>
    <lineage>
        <taxon>Bacteria</taxon>
        <taxon>Bacillati</taxon>
        <taxon>Bacillota</taxon>
        <taxon>Bacilli</taxon>
        <taxon>Bacillales</taxon>
        <taxon>Listeriaceae</taxon>
        <taxon>Listeria</taxon>
    </lineage>
</organism>
<dbReference type="InterPro" id="IPR032179">
    <property type="entry name" value="Cry22Aa_Ig-like"/>
</dbReference>
<feature type="domain" description="Bacterial Ig" evidence="3">
    <location>
        <begin position="1284"/>
        <end position="1365"/>
    </location>
</feature>
<name>A0A7X0XZI3_9LIST</name>
<evidence type="ECO:0000259" key="1">
    <source>
        <dbReference type="Pfam" id="PF16403"/>
    </source>
</evidence>
<dbReference type="RefSeq" id="WP_185524402.1">
    <property type="nucleotide sequence ID" value="NZ_JAARVG010000010.1"/>
</dbReference>
<feature type="domain" description="Pesticidal crystal protein Cry22Aa Ig-like" evidence="1">
    <location>
        <begin position="949"/>
        <end position="1016"/>
    </location>
</feature>
<protein>
    <submittedName>
        <fullName evidence="4">DUF5011 domain-containing protein</fullName>
    </submittedName>
</protein>
<feature type="domain" description="Bacterial Ig" evidence="2">
    <location>
        <begin position="861"/>
        <end position="938"/>
    </location>
</feature>
<reference evidence="4 5" key="1">
    <citation type="submission" date="2020-03" db="EMBL/GenBank/DDBJ databases">
        <title>Soil Listeria distribution.</title>
        <authorList>
            <person name="Liao J."/>
            <person name="Wiedmann M."/>
        </authorList>
    </citation>
    <scope>NUCLEOTIDE SEQUENCE [LARGE SCALE GENOMIC DNA]</scope>
    <source>
        <strain evidence="4 5">FSL L7-0978</strain>
    </source>
</reference>
<evidence type="ECO:0000259" key="2">
    <source>
        <dbReference type="Pfam" id="PF17936"/>
    </source>
</evidence>
<evidence type="ECO:0000259" key="3">
    <source>
        <dbReference type="Pfam" id="PF20622"/>
    </source>
</evidence>
<dbReference type="InterPro" id="IPR041498">
    <property type="entry name" value="Big_6"/>
</dbReference>
<dbReference type="Proteomes" id="UP000539064">
    <property type="component" value="Unassembled WGS sequence"/>
</dbReference>
<dbReference type="Gene3D" id="2.60.40.10">
    <property type="entry name" value="Immunoglobulins"/>
    <property type="match status" value="3"/>
</dbReference>
<evidence type="ECO:0000313" key="4">
    <source>
        <dbReference type="EMBL" id="MBC1794000.1"/>
    </source>
</evidence>
<dbReference type="InterPro" id="IPR046776">
    <property type="entry name" value="Pectate_lyase_5"/>
</dbReference>
<feature type="domain" description="Bacterial Ig" evidence="3">
    <location>
        <begin position="1462"/>
        <end position="1541"/>
    </location>
</feature>
<feature type="domain" description="Bacterial Ig" evidence="3">
    <location>
        <begin position="1372"/>
        <end position="1453"/>
    </location>
</feature>
<dbReference type="Pfam" id="PF16403">
    <property type="entry name" value="Bact_surface_Ig-like"/>
    <property type="match status" value="1"/>
</dbReference>
<comment type="caution">
    <text evidence="4">The sequence shown here is derived from an EMBL/GenBank/DDBJ whole genome shotgun (WGS) entry which is preliminary data.</text>
</comment>
<proteinExistence type="predicted"/>
<accession>A0A7X0XZI3</accession>
<sequence length="1542" mass="163081">MKSNNYQNVLSSRKVKQVAKSLLVASIVASQVFTVLPTGSFAAEKTSATTSTESKAIVPSAESVAKTIKPVTTSLALDGGVTEVRTKVSTFAQFKAAVESKTANVIELTGSFQFTSNVTVDSNMRIEGNGNSISLASYQVIMKSSSIIDIQDAVLSNTGSLPMFTGFNGNSTPTLNIIDNVQVRGYIMAGVGNLSMSIDGSNNRFVSDVNTAIDVNELEIKNGARIEQLEARNSAIHIRDTGSASIGADTYINMKSNQGYAFDAWYSSLVVGENAVIKSSSKYGTLRASTLVVKNGADLSLASGDEGYGIYSTGNITIGDNVKLKATGTGTAVYAVNTGTSIVVGKNADIDIVSDNGYGFYSNGKITFGDGSALKLRTQLMSFYVPGSGGVQFGSVSNQSQPAEEKVKIDIDSALEYGIYSFGPVMFGDNTDVSVKSRYTSVYAVGTARVNIGSHSKATFTSSSQQGIYSGGTTIGDNADVSIKSYGRGIDNTDLNGQGLSTGNQTSLKIVSSTQDALITYNNVNFGNENNIDFSALSGRAIHTYYGKTVKIGSDSTAYLSGKSGLYQEGLSSSFNAGTGTSLKIDSAEDGIWTAGSTTFAANTKLNIRAASSYGDNSAIRSAGVVTFNKDSMIYAETLSNNSTAIFDLSSNQNTRLVLNSPKYIDFRQNSRDTSTKTSGKNGHIIKGYGNDSDDYKTRVEINNMDKLYAWNQDADWSKAPTGTWNEVDSVKIPLSLRAGSQIVNFFGGVATGKNIEGFSIFDYSRVSTEASNTIDRPGIDTVYTTSKTVTGTAVPGNEIVLTLPDGTKLKTTVKTDGTWSINVPSGTVLTKNQTISAYQTNGVNDSVTTNTKVIEDLRTPEAPTANKVKEGDTKVTGKGEPITDITITLPDGTKVKGKTDDKGDFTITIPAQKEGAEIKVTQTGPNGKESDPTNVIVASNQKPVITASDKSIKVGDTFNPLTGVTASDKEDGNLTSKIIVTKNTVNTAKEGTYQVTYSVTDSDKNTTTKTINVKVEDLTGSITTDTFYLGVDNYINGTFNGKVAKVRLKVNGSEFTLINVADGKFTYYAKDKITSITDKAEIVAYNANGTVIETKTVKIIDGATLTGKVTPAVFKLGSDLRVTGTYTGNVKKVALSVNGVVTSSVSVIDGTTFQYYAKDLIKNLTDDVKVIGYNATGAAVSTVKVTIQNSSENTGSITANDFAIGSDLRVTGTYTGGVKRVALQVNGETFTGVSVAADGTFQYYAKDKILSKTDVVKVLAYNASGDLIKTVTVKLTDSAALQGSITANDFAIGTDLRVTGTYTGGVKRVALQVNGETFTGVGVAADGTFQYYAKDKILNKTDVVKVLAYNVNGDLIKTVTVKLTDSAALQGSITTNKFEIGTDLRVTGTYTGGVKKVALQVNGETFTGVGVATDGTFTYYAKDKILNKADEVKVLAYNANNQVVDTKTVTVTDSSSNVESKVIPATFKIGDARVTGTQTGAVKKVGLEINGTVHAYVPVLDATTFQYYAKNLILNDTDQVYVIGYDSANQQVAKSKVTVIK</sequence>
<dbReference type="Pfam" id="PF20585">
    <property type="entry name" value="Pectate_lyase_5"/>
    <property type="match status" value="1"/>
</dbReference>
<dbReference type="EMBL" id="JAARVG010000010">
    <property type="protein sequence ID" value="MBC1794000.1"/>
    <property type="molecule type" value="Genomic_DNA"/>
</dbReference>
<dbReference type="InterPro" id="IPR046746">
    <property type="entry name" value="Big_15"/>
</dbReference>
<feature type="domain" description="Bacterial Ig" evidence="3">
    <location>
        <begin position="1196"/>
        <end position="1277"/>
    </location>
</feature>
<dbReference type="Pfam" id="PF20622">
    <property type="entry name" value="Big_15"/>
    <property type="match status" value="6"/>
</dbReference>
<feature type="domain" description="Bacterial Ig" evidence="3">
    <location>
        <begin position="1021"/>
        <end position="1101"/>
    </location>
</feature>
<dbReference type="InterPro" id="IPR013783">
    <property type="entry name" value="Ig-like_fold"/>
</dbReference>
<feature type="domain" description="Bacterial Ig" evidence="3">
    <location>
        <begin position="1108"/>
        <end position="1190"/>
    </location>
</feature>
<evidence type="ECO:0000313" key="5">
    <source>
        <dbReference type="Proteomes" id="UP000539064"/>
    </source>
</evidence>